<organism evidence="1 2">
    <name type="scientific">Eleusine coracana subsp. coracana</name>
    <dbReference type="NCBI Taxonomy" id="191504"/>
    <lineage>
        <taxon>Eukaryota</taxon>
        <taxon>Viridiplantae</taxon>
        <taxon>Streptophyta</taxon>
        <taxon>Embryophyta</taxon>
        <taxon>Tracheophyta</taxon>
        <taxon>Spermatophyta</taxon>
        <taxon>Magnoliopsida</taxon>
        <taxon>Liliopsida</taxon>
        <taxon>Poales</taxon>
        <taxon>Poaceae</taxon>
        <taxon>PACMAD clade</taxon>
        <taxon>Chloridoideae</taxon>
        <taxon>Cynodonteae</taxon>
        <taxon>Eleusininae</taxon>
        <taxon>Eleusine</taxon>
    </lineage>
</organism>
<accession>A0AAV5D7V5</accession>
<dbReference type="Proteomes" id="UP001054889">
    <property type="component" value="Unassembled WGS sequence"/>
</dbReference>
<sequence length="180" mass="19907">MISKEMVSRGVKPNSVILSSCSHSGFVTDGRKIFESMNEVYGVKPTIEHYPCVVDFLGCGEAIEEAVRFICKMPLEPSASVWGALLSACAMHNNVDVGEVALFELEEGNAGNYGRDWLPGSHMDNNNDELNSNNYIFPCPNYSLLFDCFDIFVVVINFINVLVECWKSFSLGLVSLETTS</sequence>
<reference evidence="1" key="1">
    <citation type="journal article" date="2018" name="DNA Res.">
        <title>Multiple hybrid de novo genome assembly of finger millet, an orphan allotetraploid crop.</title>
        <authorList>
            <person name="Hatakeyama M."/>
            <person name="Aluri S."/>
            <person name="Balachadran M.T."/>
            <person name="Sivarajan S.R."/>
            <person name="Patrignani A."/>
            <person name="Gruter S."/>
            <person name="Poveda L."/>
            <person name="Shimizu-Inatsugi R."/>
            <person name="Baeten J."/>
            <person name="Francoijs K.J."/>
            <person name="Nataraja K.N."/>
            <person name="Reddy Y.A.N."/>
            <person name="Phadnis S."/>
            <person name="Ravikumar R.L."/>
            <person name="Schlapbach R."/>
            <person name="Sreeman S.M."/>
            <person name="Shimizu K.K."/>
        </authorList>
    </citation>
    <scope>NUCLEOTIDE SEQUENCE</scope>
</reference>
<name>A0AAV5D7V5_ELECO</name>
<gene>
    <name evidence="1" type="primary">ga24485</name>
    <name evidence="1" type="ORF">PR202_ga24485</name>
</gene>
<dbReference type="PANTHER" id="PTHR47926">
    <property type="entry name" value="PENTATRICOPEPTIDE REPEAT-CONTAINING PROTEIN"/>
    <property type="match status" value="1"/>
</dbReference>
<keyword evidence="2" id="KW-1185">Reference proteome</keyword>
<dbReference type="InterPro" id="IPR011990">
    <property type="entry name" value="TPR-like_helical_dom_sf"/>
</dbReference>
<dbReference type="GO" id="GO:0009451">
    <property type="term" value="P:RNA modification"/>
    <property type="evidence" value="ECO:0007669"/>
    <property type="project" value="InterPro"/>
</dbReference>
<reference evidence="1" key="2">
    <citation type="submission" date="2021-12" db="EMBL/GenBank/DDBJ databases">
        <title>Resequencing data analysis of finger millet.</title>
        <authorList>
            <person name="Hatakeyama M."/>
            <person name="Aluri S."/>
            <person name="Balachadran M.T."/>
            <person name="Sivarajan S.R."/>
            <person name="Poveda L."/>
            <person name="Shimizu-Inatsugi R."/>
            <person name="Schlapbach R."/>
            <person name="Sreeman S.M."/>
            <person name="Shimizu K.K."/>
        </authorList>
    </citation>
    <scope>NUCLEOTIDE SEQUENCE</scope>
</reference>
<evidence type="ECO:0000313" key="1">
    <source>
        <dbReference type="EMBL" id="GJN06729.1"/>
    </source>
</evidence>
<dbReference type="GO" id="GO:0003723">
    <property type="term" value="F:RNA binding"/>
    <property type="evidence" value="ECO:0007669"/>
    <property type="project" value="InterPro"/>
</dbReference>
<dbReference type="InterPro" id="IPR046960">
    <property type="entry name" value="PPR_At4g14850-like_plant"/>
</dbReference>
<proteinExistence type="predicted"/>
<dbReference type="EMBL" id="BQKI01000013">
    <property type="protein sequence ID" value="GJN06729.1"/>
    <property type="molecule type" value="Genomic_DNA"/>
</dbReference>
<dbReference type="PANTHER" id="PTHR47926:SF516">
    <property type="entry name" value="SMK1"/>
    <property type="match status" value="1"/>
</dbReference>
<dbReference type="AlphaFoldDB" id="A0AAV5D7V5"/>
<evidence type="ECO:0008006" key="3">
    <source>
        <dbReference type="Google" id="ProtNLM"/>
    </source>
</evidence>
<evidence type="ECO:0000313" key="2">
    <source>
        <dbReference type="Proteomes" id="UP001054889"/>
    </source>
</evidence>
<protein>
    <recommendedName>
        <fullName evidence="3">Pentatricopeptide repeat-containing protein</fullName>
    </recommendedName>
</protein>
<comment type="caution">
    <text evidence="1">The sequence shown here is derived from an EMBL/GenBank/DDBJ whole genome shotgun (WGS) entry which is preliminary data.</text>
</comment>
<dbReference type="Gene3D" id="1.25.40.10">
    <property type="entry name" value="Tetratricopeptide repeat domain"/>
    <property type="match status" value="1"/>
</dbReference>